<dbReference type="GO" id="GO:0005654">
    <property type="term" value="C:nucleoplasm"/>
    <property type="evidence" value="ECO:0007669"/>
    <property type="project" value="TreeGrafter"/>
</dbReference>
<organism evidence="3 4">
    <name type="scientific">Bucco capensis</name>
    <name type="common">collared puffbird</name>
    <dbReference type="NCBI Taxonomy" id="135168"/>
    <lineage>
        <taxon>Eukaryota</taxon>
        <taxon>Metazoa</taxon>
        <taxon>Chordata</taxon>
        <taxon>Craniata</taxon>
        <taxon>Vertebrata</taxon>
        <taxon>Euteleostomi</taxon>
        <taxon>Archelosauria</taxon>
        <taxon>Archosauria</taxon>
        <taxon>Dinosauria</taxon>
        <taxon>Saurischia</taxon>
        <taxon>Theropoda</taxon>
        <taxon>Coelurosauria</taxon>
        <taxon>Aves</taxon>
        <taxon>Neognathae</taxon>
        <taxon>Neoaves</taxon>
        <taxon>Telluraves</taxon>
        <taxon>Coraciimorphae</taxon>
        <taxon>Piciformes</taxon>
        <taxon>Bucconidae</taxon>
        <taxon>Bucco</taxon>
    </lineage>
</organism>
<feature type="non-terminal residue" evidence="3">
    <location>
        <position position="1"/>
    </location>
</feature>
<dbReference type="InterPro" id="IPR011015">
    <property type="entry name" value="LEM/LEM-like_dom_sf"/>
</dbReference>
<protein>
    <submittedName>
        <fullName evidence="3">ANKL1 protein</fullName>
    </submittedName>
</protein>
<dbReference type="GO" id="GO:0005737">
    <property type="term" value="C:cytoplasm"/>
    <property type="evidence" value="ECO:0007669"/>
    <property type="project" value="TreeGrafter"/>
</dbReference>
<dbReference type="GO" id="GO:0000712">
    <property type="term" value="P:resolution of meiotic recombination intermediates"/>
    <property type="evidence" value="ECO:0007669"/>
    <property type="project" value="TreeGrafter"/>
</dbReference>
<dbReference type="Gene3D" id="1.10.720.40">
    <property type="match status" value="1"/>
</dbReference>
<dbReference type="EMBL" id="VWZO01010539">
    <property type="protein sequence ID" value="NXH15814.1"/>
    <property type="molecule type" value="Genomic_DNA"/>
</dbReference>
<dbReference type="Proteomes" id="UP000534107">
    <property type="component" value="Unassembled WGS sequence"/>
</dbReference>
<feature type="region of interest" description="Disordered" evidence="1">
    <location>
        <begin position="1"/>
        <end position="43"/>
    </location>
</feature>
<feature type="region of interest" description="Disordered" evidence="1">
    <location>
        <begin position="138"/>
        <end position="262"/>
    </location>
</feature>
<comment type="caution">
    <text evidence="3">The sequence shown here is derived from an EMBL/GenBank/DDBJ whole genome shotgun (WGS) entry which is preliminary data.</text>
</comment>
<dbReference type="PANTHER" id="PTHR46427:SF1">
    <property type="entry name" value="ANKYRIN REPEAT AND LEM DOMAIN-CONTAINING PROTEIN 1"/>
    <property type="match status" value="1"/>
</dbReference>
<dbReference type="AlphaFoldDB" id="A0A7K9HSU2"/>
<proteinExistence type="predicted"/>
<feature type="compositionally biased region" description="Polar residues" evidence="1">
    <location>
        <begin position="205"/>
        <end position="220"/>
    </location>
</feature>
<evidence type="ECO:0000256" key="1">
    <source>
        <dbReference type="SAM" id="MobiDB-lite"/>
    </source>
</evidence>
<feature type="non-terminal residue" evidence="3">
    <location>
        <position position="497"/>
    </location>
</feature>
<keyword evidence="4" id="KW-1185">Reference proteome</keyword>
<evidence type="ECO:0000259" key="2">
    <source>
        <dbReference type="PROSITE" id="PS50954"/>
    </source>
</evidence>
<name>A0A7K9HSU2_9PICI</name>
<dbReference type="OrthoDB" id="1601181at2759"/>
<feature type="compositionally biased region" description="Polar residues" evidence="1">
    <location>
        <begin position="178"/>
        <end position="194"/>
    </location>
</feature>
<evidence type="ECO:0000313" key="4">
    <source>
        <dbReference type="Proteomes" id="UP000534107"/>
    </source>
</evidence>
<dbReference type="Pfam" id="PF22945">
    <property type="entry name" value="LEM-3_GIY-YIG"/>
    <property type="match status" value="1"/>
</dbReference>
<dbReference type="PANTHER" id="PTHR46427">
    <property type="entry name" value="ANKYRIN REPEAT AND LEM DOMAIN-CONTAINING PROTEIN 1"/>
    <property type="match status" value="1"/>
</dbReference>
<sequence>PDPGGARHSLSFLTEDGTDGSIFPGLPEHSSGTGPLSSTRRSLLEELEGGCGLGDPPLWRGCPPPLCIPSFTPWPRADPRGSAVPPQPLASSTMLSARDELGEGAQSQAGWGGTGGAPGDSSGDNELFFSAMETLDPSEAEGCQGAQHHCSPQPRADAQGSSSSSSTVLLLPADHGHPQNSPSDAQGSSSSNPTVLLLPGDHSHPQNSSSDAQGSSCSPNTPNPRVLEGRSRWQDPSPLRTAQCPGSRSSPHDARGPGPAAAAARGLSDAALRRHLRELGDSPGPITQLTRSLPELVAALHSGHIPDCSQEELLLTQHFQHPDRNQHWREGLLKSSFNYLLLDPRTTQNLPLRSQHLSPAECFRIFIQSIFYVGKGTRGRPHCHLIQALSQHRAGTQRGCAKVRRILEIWASGQGVISVHCFQNSIPAEAYTRECCLLEALGLQSLTNQRQGQCYGLVARWPAARRRCLGVHMLHRAMSIFLAEGERQLQPRDIQGG</sequence>
<dbReference type="InterPro" id="IPR034998">
    <property type="entry name" value="ANKLE1"/>
</dbReference>
<accession>A0A7K9HSU2</accession>
<feature type="compositionally biased region" description="Polar residues" evidence="1">
    <location>
        <begin position="30"/>
        <end position="41"/>
    </location>
</feature>
<dbReference type="GO" id="GO:0000724">
    <property type="term" value="P:double-strand break repair via homologous recombination"/>
    <property type="evidence" value="ECO:0007669"/>
    <property type="project" value="TreeGrafter"/>
</dbReference>
<gene>
    <name evidence="3" type="primary">Ankle1</name>
    <name evidence="3" type="ORF">BUCCAP_R08449</name>
</gene>
<evidence type="ECO:0000313" key="3">
    <source>
        <dbReference type="EMBL" id="NXH15814.1"/>
    </source>
</evidence>
<dbReference type="SUPFAM" id="SSF63451">
    <property type="entry name" value="LEM domain"/>
    <property type="match status" value="1"/>
</dbReference>
<feature type="domain" description="LEM" evidence="2">
    <location>
        <begin position="261"/>
        <end position="305"/>
    </location>
</feature>
<dbReference type="CDD" id="cd12934">
    <property type="entry name" value="LEM"/>
    <property type="match status" value="1"/>
</dbReference>
<reference evidence="3 4" key="1">
    <citation type="submission" date="2019-09" db="EMBL/GenBank/DDBJ databases">
        <title>Bird 10,000 Genomes (B10K) Project - Family phase.</title>
        <authorList>
            <person name="Zhang G."/>
        </authorList>
    </citation>
    <scope>NUCLEOTIDE SEQUENCE [LARGE SCALE GENOMIC DNA]</scope>
    <source>
        <strain evidence="3">B10K-DU-001-16</strain>
        <tissue evidence="3">Muscle</tissue>
    </source>
</reference>
<dbReference type="Pfam" id="PF03020">
    <property type="entry name" value="LEM"/>
    <property type="match status" value="1"/>
</dbReference>
<dbReference type="CDD" id="cd10454">
    <property type="entry name" value="GIY-YIG_COG3680_Meta"/>
    <property type="match status" value="1"/>
</dbReference>
<dbReference type="InterPro" id="IPR003887">
    <property type="entry name" value="LEM_dom"/>
</dbReference>
<feature type="region of interest" description="Disordered" evidence="1">
    <location>
        <begin position="71"/>
        <end position="126"/>
    </location>
</feature>
<dbReference type="PROSITE" id="PS50954">
    <property type="entry name" value="LEM"/>
    <property type="match status" value="1"/>
</dbReference>
<dbReference type="GO" id="GO:0004520">
    <property type="term" value="F:DNA endonuclease activity"/>
    <property type="evidence" value="ECO:0007669"/>
    <property type="project" value="TreeGrafter"/>
</dbReference>